<dbReference type="PANTHER" id="PTHR13878">
    <property type="entry name" value="GULONOLACTONE OXIDASE"/>
    <property type="match status" value="1"/>
</dbReference>
<dbReference type="InterPro" id="IPR050432">
    <property type="entry name" value="FAD-linked_Oxidoreductases_BP"/>
</dbReference>
<dbReference type="InterPro" id="IPR016169">
    <property type="entry name" value="FAD-bd_PCMH_sub2"/>
</dbReference>
<dbReference type="GO" id="GO:0019139">
    <property type="term" value="F:cytokinin dehydrogenase activity"/>
    <property type="evidence" value="ECO:0007669"/>
    <property type="project" value="InterPro"/>
</dbReference>
<organism evidence="8 9">
    <name type="scientific">Haloechinothrix aidingensis</name>
    <dbReference type="NCBI Taxonomy" id="2752311"/>
    <lineage>
        <taxon>Bacteria</taxon>
        <taxon>Bacillati</taxon>
        <taxon>Actinomycetota</taxon>
        <taxon>Actinomycetes</taxon>
        <taxon>Pseudonocardiales</taxon>
        <taxon>Pseudonocardiaceae</taxon>
        <taxon>Haloechinothrix</taxon>
    </lineage>
</organism>
<dbReference type="PROSITE" id="PS51387">
    <property type="entry name" value="FAD_PCMH"/>
    <property type="match status" value="1"/>
</dbReference>
<comment type="caution">
    <text evidence="8">The sequence shown here is derived from an EMBL/GenBank/DDBJ whole genome shotgun (WGS) entry which is preliminary data.</text>
</comment>
<evidence type="ECO:0000256" key="2">
    <source>
        <dbReference type="ARBA" id="ARBA00005466"/>
    </source>
</evidence>
<sequence>MSSTPVRHSRKRGDPGAATVPGHGLTGVPALDGALTVDAADLARVARDFGNQVHRVPRAVLLPGSAADIASIVRYGRERGIPVVPRGEGHSVHGQTQVRDGIVVDMPALSRIRAVGPDRVHADAGARWGAVLDAALRDGTAPPVLPDYLALSVGGTLSVGGIGGASHQYGYQADNVRDLDVVTPRGDLVTCSPHRNGDLFDAVRGSQGRHGIITRATVDLVPARRSARRHLLSYADLRVFLADQCLLAGQGRFNHVTGWARYASGVGWRYVLEAVSFYDPPEEPDPDVLLRGLGHERGAEEIATTGYRDFLLRYTPVEVDSREPDPWQQHAHPRCNVLLPGRYAEALISGVLDDLAPDDLGPGGGVLIYPIPTARLAAPNVPRVRDAVTVVFGVQRAAPSDDHATIERMQRANADLYAAARRIGGVGYSGLTAHHEALYGAHPRFSEIVDRPSNVREYRNEMNC</sequence>
<dbReference type="AlphaFoldDB" id="A0A838A9G2"/>
<evidence type="ECO:0000313" key="8">
    <source>
        <dbReference type="EMBL" id="MBA0125309.1"/>
    </source>
</evidence>
<accession>A0A838A9G2</accession>
<evidence type="ECO:0000256" key="5">
    <source>
        <dbReference type="ARBA" id="ARBA00023002"/>
    </source>
</evidence>
<evidence type="ECO:0000256" key="3">
    <source>
        <dbReference type="ARBA" id="ARBA00022630"/>
    </source>
</evidence>
<dbReference type="Proteomes" id="UP000582974">
    <property type="component" value="Unassembled WGS sequence"/>
</dbReference>
<name>A0A838A9G2_9PSEU</name>
<comment type="similarity">
    <text evidence="2">Belongs to the oxygen-dependent FAD-linked oxidoreductase family.</text>
</comment>
<dbReference type="Pfam" id="PF01565">
    <property type="entry name" value="FAD_binding_4"/>
    <property type="match status" value="1"/>
</dbReference>
<evidence type="ECO:0000259" key="7">
    <source>
        <dbReference type="PROSITE" id="PS51387"/>
    </source>
</evidence>
<dbReference type="InterPro" id="IPR016167">
    <property type="entry name" value="FAD-bd_PCMH_sub1"/>
</dbReference>
<feature type="region of interest" description="Disordered" evidence="6">
    <location>
        <begin position="1"/>
        <end position="25"/>
    </location>
</feature>
<evidence type="ECO:0000256" key="1">
    <source>
        <dbReference type="ARBA" id="ARBA00001974"/>
    </source>
</evidence>
<keyword evidence="5" id="KW-0560">Oxidoreductase</keyword>
<evidence type="ECO:0000313" key="9">
    <source>
        <dbReference type="Proteomes" id="UP000582974"/>
    </source>
</evidence>
<dbReference type="SUPFAM" id="SSF56176">
    <property type="entry name" value="FAD-binding/transporter-associated domain-like"/>
    <property type="match status" value="1"/>
</dbReference>
<dbReference type="Gene3D" id="3.30.465.10">
    <property type="match status" value="1"/>
</dbReference>
<dbReference type="GO" id="GO:0009690">
    <property type="term" value="P:cytokinin metabolic process"/>
    <property type="evidence" value="ECO:0007669"/>
    <property type="project" value="InterPro"/>
</dbReference>
<keyword evidence="3" id="KW-0285">Flavoprotein</keyword>
<dbReference type="InterPro" id="IPR015345">
    <property type="entry name" value="Cytokinin_DH_FAD/cytokin-bd"/>
</dbReference>
<keyword evidence="4" id="KW-0274">FAD</keyword>
<dbReference type="Pfam" id="PF09265">
    <property type="entry name" value="Cytokin-bind"/>
    <property type="match status" value="1"/>
</dbReference>
<evidence type="ECO:0000256" key="6">
    <source>
        <dbReference type="SAM" id="MobiDB-lite"/>
    </source>
</evidence>
<evidence type="ECO:0000256" key="4">
    <source>
        <dbReference type="ARBA" id="ARBA00022827"/>
    </source>
</evidence>
<dbReference type="RefSeq" id="WP_180892118.1">
    <property type="nucleotide sequence ID" value="NZ_JACCKD010000002.1"/>
</dbReference>
<dbReference type="InterPro" id="IPR006094">
    <property type="entry name" value="Oxid_FAD_bind_N"/>
</dbReference>
<dbReference type="SUPFAM" id="SSF55103">
    <property type="entry name" value="FAD-linked oxidases, C-terminal domain"/>
    <property type="match status" value="1"/>
</dbReference>
<reference evidence="8 9" key="1">
    <citation type="submission" date="2020-07" db="EMBL/GenBank/DDBJ databases">
        <title>Genome of Haloechinothrix sp.</title>
        <authorList>
            <person name="Tang S.-K."/>
            <person name="Yang L."/>
            <person name="Zhu W.-Y."/>
        </authorList>
    </citation>
    <scope>NUCLEOTIDE SEQUENCE [LARGE SCALE GENOMIC DNA]</scope>
    <source>
        <strain evidence="8 9">YIM 98757</strain>
    </source>
</reference>
<feature type="domain" description="FAD-binding PCMH-type" evidence="7">
    <location>
        <begin position="53"/>
        <end position="223"/>
    </location>
</feature>
<protein>
    <submittedName>
        <fullName evidence="8">FAD-binding protein</fullName>
    </submittedName>
</protein>
<dbReference type="PANTHER" id="PTHR13878:SF127">
    <property type="entry name" value="CYTOKININ DEHYDROGENASE 3"/>
    <property type="match status" value="1"/>
</dbReference>
<dbReference type="Gene3D" id="3.30.43.10">
    <property type="entry name" value="Uridine Diphospho-n-acetylenolpyruvylglucosamine Reductase, domain 2"/>
    <property type="match status" value="1"/>
</dbReference>
<dbReference type="EMBL" id="JACCKD010000002">
    <property type="protein sequence ID" value="MBA0125309.1"/>
    <property type="molecule type" value="Genomic_DNA"/>
</dbReference>
<dbReference type="InterPro" id="IPR016166">
    <property type="entry name" value="FAD-bd_PCMH"/>
</dbReference>
<gene>
    <name evidence="8" type="ORF">H0B56_07120</name>
</gene>
<keyword evidence="9" id="KW-1185">Reference proteome</keyword>
<proteinExistence type="inferred from homology"/>
<dbReference type="InterPro" id="IPR036318">
    <property type="entry name" value="FAD-bd_PCMH-like_sf"/>
</dbReference>
<dbReference type="Gene3D" id="3.40.462.10">
    <property type="entry name" value="FAD-linked oxidases, C-terminal domain"/>
    <property type="match status" value="1"/>
</dbReference>
<comment type="cofactor">
    <cofactor evidence="1">
        <name>FAD</name>
        <dbReference type="ChEBI" id="CHEBI:57692"/>
    </cofactor>
</comment>
<dbReference type="GO" id="GO:0071949">
    <property type="term" value="F:FAD binding"/>
    <property type="evidence" value="ECO:0007669"/>
    <property type="project" value="InterPro"/>
</dbReference>
<dbReference type="InterPro" id="IPR016170">
    <property type="entry name" value="Cytok_DH_C_sf"/>
</dbReference>
<dbReference type="InterPro" id="IPR016164">
    <property type="entry name" value="FAD-linked_Oxase-like_C"/>
</dbReference>